<sequence length="145" mass="16657">MLKIVQGALDTSELLKDYQEEARIKNFGAFCVFVGIVREEGNVQGLSFDIYEALLKTWFEKWRHKAKDLGVVLKMAHSVGDVLIGQSSFLCVLMGKNRKNALELYENFIEDFKRNAPIWKYDLIDNERIYAKERSHLLKGSGLLA</sequence>
<comment type="similarity">
    <text evidence="2">Belongs to the MoaE family.</text>
</comment>
<keyword evidence="5" id="KW-0501">Molybdenum cofactor biosynthesis</keyword>
<dbReference type="InterPro" id="IPR036563">
    <property type="entry name" value="MoaE_sf"/>
</dbReference>
<comment type="catalytic activity">
    <reaction evidence="11">
        <text>2 [molybdopterin-synthase sulfur-carrier protein]-C-terminal-Gly-aminoethanethioate + cyclic pyranopterin phosphate + H2O = molybdopterin + 2 [molybdopterin-synthase sulfur-carrier protein]-C-terminal Gly-Gly + 2 H(+)</text>
        <dbReference type="Rhea" id="RHEA:26333"/>
        <dbReference type="Rhea" id="RHEA-COMP:12202"/>
        <dbReference type="Rhea" id="RHEA-COMP:19907"/>
        <dbReference type="ChEBI" id="CHEBI:15377"/>
        <dbReference type="ChEBI" id="CHEBI:15378"/>
        <dbReference type="ChEBI" id="CHEBI:58698"/>
        <dbReference type="ChEBI" id="CHEBI:59648"/>
        <dbReference type="ChEBI" id="CHEBI:90778"/>
        <dbReference type="ChEBI" id="CHEBI:232372"/>
        <dbReference type="EC" id="2.8.1.12"/>
    </reaction>
</comment>
<evidence type="ECO:0000256" key="8">
    <source>
        <dbReference type="ARBA" id="ARBA00030407"/>
    </source>
</evidence>
<reference evidence="12 13" key="1">
    <citation type="submission" date="2012-11" db="EMBL/GenBank/DDBJ databases">
        <authorList>
            <person name="Weinstock G."/>
            <person name="Sodergren E."/>
            <person name="Lobos E.A."/>
            <person name="Fulton L."/>
            <person name="Fulton R."/>
            <person name="Courtney L."/>
            <person name="Fronick C."/>
            <person name="O'Laughlin M."/>
            <person name="Godfrey J."/>
            <person name="Wilson R.M."/>
            <person name="Miner T."/>
            <person name="Farmer C."/>
            <person name="Delehaunty K."/>
            <person name="Cordes M."/>
            <person name="Minx P."/>
            <person name="Tomlinson C."/>
            <person name="Chen J."/>
            <person name="Wollam A."/>
            <person name="Pepin K.H."/>
            <person name="Bhonagiri V."/>
            <person name="Zhang X."/>
            <person name="Suruliraj S."/>
            <person name="Antonio M."/>
            <person name="Secka O."/>
            <person name="Thomas J."/>
            <person name="Warren W."/>
            <person name="Mitreva M."/>
            <person name="Mardis E.R."/>
            <person name="Wilson R.K."/>
        </authorList>
    </citation>
    <scope>NUCLEOTIDE SEQUENCE [LARGE SCALE GENOMIC DNA]</scope>
    <source>
        <strain evidence="12 13">GAM120Ai</strain>
    </source>
</reference>
<dbReference type="RefSeq" id="WP_001938450.1">
    <property type="nucleotide sequence ID" value="NZ_KB644448.1"/>
</dbReference>
<name>A0AAV3IG14_HELPX</name>
<evidence type="ECO:0000256" key="11">
    <source>
        <dbReference type="ARBA" id="ARBA00049878"/>
    </source>
</evidence>
<evidence type="ECO:0000256" key="10">
    <source>
        <dbReference type="ARBA" id="ARBA00032474"/>
    </source>
</evidence>
<gene>
    <name evidence="12" type="ORF">HMPREF1401_00549</name>
</gene>
<organism evidence="12 13">
    <name type="scientific">Helicobacter pylori GAM120Ai</name>
    <dbReference type="NCBI Taxonomy" id="1159029"/>
    <lineage>
        <taxon>Bacteria</taxon>
        <taxon>Pseudomonadati</taxon>
        <taxon>Campylobacterota</taxon>
        <taxon>Epsilonproteobacteria</taxon>
        <taxon>Campylobacterales</taxon>
        <taxon>Helicobacteraceae</taxon>
        <taxon>Helicobacter</taxon>
    </lineage>
</organism>
<evidence type="ECO:0000256" key="1">
    <source>
        <dbReference type="ARBA" id="ARBA00005046"/>
    </source>
</evidence>
<dbReference type="CDD" id="cd00756">
    <property type="entry name" value="MoaE"/>
    <property type="match status" value="1"/>
</dbReference>
<evidence type="ECO:0000256" key="3">
    <source>
        <dbReference type="ARBA" id="ARBA00011950"/>
    </source>
</evidence>
<comment type="caution">
    <text evidence="12">The sequence shown here is derived from an EMBL/GenBank/DDBJ whole genome shotgun (WGS) entry which is preliminary data.</text>
</comment>
<dbReference type="SUPFAM" id="SSF54690">
    <property type="entry name" value="Molybdopterin synthase subunit MoaE"/>
    <property type="match status" value="1"/>
</dbReference>
<dbReference type="GO" id="GO:0006777">
    <property type="term" value="P:Mo-molybdopterin cofactor biosynthetic process"/>
    <property type="evidence" value="ECO:0007669"/>
    <property type="project" value="UniProtKB-KW"/>
</dbReference>
<dbReference type="EMBL" id="APDF01000017">
    <property type="protein sequence ID" value="EMG96600.1"/>
    <property type="molecule type" value="Genomic_DNA"/>
</dbReference>
<dbReference type="PANTHER" id="PTHR23404">
    <property type="entry name" value="MOLYBDOPTERIN SYNTHASE RELATED"/>
    <property type="match status" value="1"/>
</dbReference>
<dbReference type="Pfam" id="PF02391">
    <property type="entry name" value="MoaE"/>
    <property type="match status" value="1"/>
</dbReference>
<evidence type="ECO:0000256" key="2">
    <source>
        <dbReference type="ARBA" id="ARBA00005426"/>
    </source>
</evidence>
<evidence type="ECO:0000256" key="5">
    <source>
        <dbReference type="ARBA" id="ARBA00023150"/>
    </source>
</evidence>
<evidence type="ECO:0000256" key="4">
    <source>
        <dbReference type="ARBA" id="ARBA00013858"/>
    </source>
</evidence>
<dbReference type="Gene3D" id="3.90.1170.40">
    <property type="entry name" value="Molybdopterin biosynthesis MoaE subunit"/>
    <property type="match status" value="1"/>
</dbReference>
<accession>A0AAV3IG14</accession>
<dbReference type="Proteomes" id="UP000012012">
    <property type="component" value="Unassembled WGS sequence"/>
</dbReference>
<evidence type="ECO:0000313" key="13">
    <source>
        <dbReference type="Proteomes" id="UP000012012"/>
    </source>
</evidence>
<dbReference type="EC" id="2.8.1.12" evidence="3"/>
<proteinExistence type="inferred from homology"/>
<protein>
    <recommendedName>
        <fullName evidence="4">Molybdopterin synthase catalytic subunit</fullName>
        <ecNumber evidence="3">2.8.1.12</ecNumber>
    </recommendedName>
    <alternativeName>
        <fullName evidence="9">MPT synthase subunit 2</fullName>
    </alternativeName>
    <alternativeName>
        <fullName evidence="7">Molybdenum cofactor biosynthesis protein E</fullName>
    </alternativeName>
    <alternativeName>
        <fullName evidence="8">Molybdopterin-converting factor large subunit</fullName>
    </alternativeName>
    <alternativeName>
        <fullName evidence="10">Molybdopterin-converting factor subunit 2</fullName>
    </alternativeName>
</protein>
<comment type="pathway">
    <text evidence="1">Cofactor biosynthesis; molybdopterin biosynthesis.</text>
</comment>
<dbReference type="GO" id="GO:0030366">
    <property type="term" value="F:molybdopterin synthase activity"/>
    <property type="evidence" value="ECO:0007669"/>
    <property type="project" value="UniProtKB-EC"/>
</dbReference>
<dbReference type="InterPro" id="IPR003448">
    <property type="entry name" value="Mopterin_biosynth_MoaE"/>
</dbReference>
<evidence type="ECO:0000256" key="6">
    <source>
        <dbReference type="ARBA" id="ARBA00026066"/>
    </source>
</evidence>
<evidence type="ECO:0000256" key="7">
    <source>
        <dbReference type="ARBA" id="ARBA00029745"/>
    </source>
</evidence>
<comment type="subunit">
    <text evidence="6">Heterotetramer of 2 MoaD subunits and 2 MoaE subunits. Also stable as homodimer. The enzyme changes between these two forms during catalysis.</text>
</comment>
<evidence type="ECO:0000256" key="9">
    <source>
        <dbReference type="ARBA" id="ARBA00030781"/>
    </source>
</evidence>
<dbReference type="AlphaFoldDB" id="A0AAV3IG14"/>
<evidence type="ECO:0000313" key="12">
    <source>
        <dbReference type="EMBL" id="EMG96600.1"/>
    </source>
</evidence>